<organism evidence="7 8">
    <name type="scientific">Candidatus Enterovibrio altilux</name>
    <dbReference type="NCBI Taxonomy" id="1927128"/>
    <lineage>
        <taxon>Bacteria</taxon>
        <taxon>Pseudomonadati</taxon>
        <taxon>Pseudomonadota</taxon>
        <taxon>Gammaproteobacteria</taxon>
        <taxon>Vibrionales</taxon>
        <taxon>Vibrionaceae</taxon>
        <taxon>Enterovibrio</taxon>
    </lineage>
</organism>
<comment type="similarity">
    <text evidence="5">Belongs to the Fre/LuxG FAD/NAD(P) flavoprotein oxidoreductase family.</text>
</comment>
<evidence type="ECO:0000256" key="1">
    <source>
        <dbReference type="ARBA" id="ARBA00022630"/>
    </source>
</evidence>
<dbReference type="OrthoDB" id="9806195at2"/>
<dbReference type="PANTHER" id="PTHR47354">
    <property type="entry name" value="NADH OXIDOREDUCTASE HCR"/>
    <property type="match status" value="1"/>
</dbReference>
<name>A0A291BBH8_9GAMM</name>
<dbReference type="PRINTS" id="PR00410">
    <property type="entry name" value="PHEHYDRXLASE"/>
</dbReference>
<dbReference type="InterPro" id="IPR017938">
    <property type="entry name" value="Riboflavin_synthase-like_b-brl"/>
</dbReference>
<dbReference type="Proteomes" id="UP000218160">
    <property type="component" value="Chromosome 2"/>
</dbReference>
<dbReference type="InterPro" id="IPR001433">
    <property type="entry name" value="OxRdtase_FAD/NAD-bd"/>
</dbReference>
<evidence type="ECO:0000256" key="4">
    <source>
        <dbReference type="ARBA" id="ARBA00023223"/>
    </source>
</evidence>
<dbReference type="NCBIfam" id="NF005963">
    <property type="entry name" value="PRK08051.1"/>
    <property type="match status" value="1"/>
</dbReference>
<dbReference type="KEGG" id="elux:BTN50_1885"/>
<evidence type="ECO:0000256" key="5">
    <source>
        <dbReference type="ARBA" id="ARBA00038177"/>
    </source>
</evidence>
<reference evidence="8" key="1">
    <citation type="submission" date="2017-04" db="EMBL/GenBank/DDBJ databases">
        <title>Genome evolution of the luminous symbionts of deep sea anglerfish.</title>
        <authorList>
            <person name="Hendry T.A."/>
        </authorList>
    </citation>
    <scope>NUCLEOTIDE SEQUENCE [LARGE SCALE GENOMIC DNA]</scope>
</reference>
<keyword evidence="2" id="KW-0274">FAD</keyword>
<dbReference type="GO" id="GO:0016491">
    <property type="term" value="F:oxidoreductase activity"/>
    <property type="evidence" value="ECO:0007669"/>
    <property type="project" value="UniProtKB-KW"/>
</dbReference>
<dbReference type="InterPro" id="IPR039261">
    <property type="entry name" value="FNR_nucleotide-bd"/>
</dbReference>
<dbReference type="GO" id="GO:0008218">
    <property type="term" value="P:bioluminescence"/>
    <property type="evidence" value="ECO:0007669"/>
    <property type="project" value="UniProtKB-KW"/>
</dbReference>
<dbReference type="EMBL" id="CP020663">
    <property type="protein sequence ID" value="ATF10305.1"/>
    <property type="molecule type" value="Genomic_DNA"/>
</dbReference>
<dbReference type="InterPro" id="IPR050415">
    <property type="entry name" value="MRET"/>
</dbReference>
<dbReference type="Pfam" id="PF00175">
    <property type="entry name" value="NAD_binding_1"/>
    <property type="match status" value="1"/>
</dbReference>
<accession>A0A291BBH8</accession>
<dbReference type="Gene3D" id="2.40.30.10">
    <property type="entry name" value="Translation factors"/>
    <property type="match status" value="1"/>
</dbReference>
<keyword evidence="1" id="KW-0285">Flavoprotein</keyword>
<evidence type="ECO:0000313" key="7">
    <source>
        <dbReference type="EMBL" id="ATF10305.1"/>
    </source>
</evidence>
<keyword evidence="4" id="KW-0455">Luminescence</keyword>
<protein>
    <submittedName>
        <fullName evidence="7">NAD(P)H-flavin reductase</fullName>
    </submittedName>
</protein>
<dbReference type="Gene3D" id="3.40.50.80">
    <property type="entry name" value="Nucleotide-binding domain of ferredoxin-NADP reductase (FNR) module"/>
    <property type="match status" value="1"/>
</dbReference>
<evidence type="ECO:0000313" key="8">
    <source>
        <dbReference type="Proteomes" id="UP000218160"/>
    </source>
</evidence>
<keyword evidence="3" id="KW-0560">Oxidoreductase</keyword>
<dbReference type="SUPFAM" id="SSF52343">
    <property type="entry name" value="Ferredoxin reductase-like, C-terminal NADP-linked domain"/>
    <property type="match status" value="1"/>
</dbReference>
<evidence type="ECO:0000256" key="2">
    <source>
        <dbReference type="ARBA" id="ARBA00022827"/>
    </source>
</evidence>
<dbReference type="PROSITE" id="PS51384">
    <property type="entry name" value="FAD_FR"/>
    <property type="match status" value="1"/>
</dbReference>
<feature type="domain" description="FAD-binding FR-type" evidence="6">
    <location>
        <begin position="1"/>
        <end position="101"/>
    </location>
</feature>
<dbReference type="SUPFAM" id="SSF63380">
    <property type="entry name" value="Riboflavin synthase domain-like"/>
    <property type="match status" value="1"/>
</dbReference>
<sequence>MRMNCQINAIIPLAKYIYKVKLRPDCCVAFKAGQYITTEIELKKKHFSIASSPFELDTLDLHIGSSILDESTVLMLNMFQDHFEKGKGIDIEGPYGNAWLRKENGRPILLIAGGTGISYTYCILKSCVLQKLLQPIHMYWGVKNYSLLYIHDELMDLSKQYNNIRYIPVLESFNKTKSYKTGTVLDVVMQEFNCLKNYDIYLCGSVEMIKSIHQNLCKEKKAQESQMYADAFDYL</sequence>
<keyword evidence="8" id="KW-1185">Reference proteome</keyword>
<evidence type="ECO:0000256" key="3">
    <source>
        <dbReference type="ARBA" id="ARBA00023002"/>
    </source>
</evidence>
<dbReference type="AlphaFoldDB" id="A0A291BBH8"/>
<dbReference type="PANTHER" id="PTHR47354:SF7">
    <property type="entry name" value="NAD(P)H-FLAVIN REDUCTASE"/>
    <property type="match status" value="1"/>
</dbReference>
<dbReference type="InterPro" id="IPR017927">
    <property type="entry name" value="FAD-bd_FR_type"/>
</dbReference>
<gene>
    <name evidence="7" type="ORF">BTN50_1885</name>
</gene>
<proteinExistence type="inferred from homology"/>
<evidence type="ECO:0000259" key="6">
    <source>
        <dbReference type="PROSITE" id="PS51384"/>
    </source>
</evidence>